<evidence type="ECO:0000313" key="2">
    <source>
        <dbReference type="Proteomes" id="UP000037510"/>
    </source>
</evidence>
<accession>A0A0L7LF74</accession>
<dbReference type="Pfam" id="PF01161">
    <property type="entry name" value="PBP"/>
    <property type="match status" value="1"/>
</dbReference>
<dbReference type="InterPro" id="IPR008914">
    <property type="entry name" value="PEBP"/>
</dbReference>
<dbReference type="PANTHER" id="PTHR11362:SF82">
    <property type="entry name" value="PHOSPHATIDYLETHANOLAMINE-BINDING PROTEIN 4"/>
    <property type="match status" value="1"/>
</dbReference>
<name>A0A0L7LF74_OPEBR</name>
<evidence type="ECO:0000313" key="1">
    <source>
        <dbReference type="EMBL" id="KOB74117.1"/>
    </source>
</evidence>
<organism evidence="1 2">
    <name type="scientific">Operophtera brumata</name>
    <name type="common">Winter moth</name>
    <name type="synonym">Phalaena brumata</name>
    <dbReference type="NCBI Taxonomy" id="104452"/>
    <lineage>
        <taxon>Eukaryota</taxon>
        <taxon>Metazoa</taxon>
        <taxon>Ecdysozoa</taxon>
        <taxon>Arthropoda</taxon>
        <taxon>Hexapoda</taxon>
        <taxon>Insecta</taxon>
        <taxon>Pterygota</taxon>
        <taxon>Neoptera</taxon>
        <taxon>Endopterygota</taxon>
        <taxon>Lepidoptera</taxon>
        <taxon>Glossata</taxon>
        <taxon>Ditrysia</taxon>
        <taxon>Geometroidea</taxon>
        <taxon>Geometridae</taxon>
        <taxon>Larentiinae</taxon>
        <taxon>Operophtera</taxon>
    </lineage>
</organism>
<evidence type="ECO:0008006" key="3">
    <source>
        <dbReference type="Google" id="ProtNLM"/>
    </source>
</evidence>
<reference evidence="1 2" key="1">
    <citation type="journal article" date="2015" name="Genome Biol. Evol.">
        <title>The genome of winter moth (Operophtera brumata) provides a genomic perspective on sexual dimorphism and phenology.</title>
        <authorList>
            <person name="Derks M.F."/>
            <person name="Smit S."/>
            <person name="Salis L."/>
            <person name="Schijlen E."/>
            <person name="Bossers A."/>
            <person name="Mateman C."/>
            <person name="Pijl A.S."/>
            <person name="de Ridder D."/>
            <person name="Groenen M.A."/>
            <person name="Visser M.E."/>
            <person name="Megens H.J."/>
        </authorList>
    </citation>
    <scope>NUCLEOTIDE SEQUENCE [LARGE SCALE GENOMIC DNA]</scope>
    <source>
        <strain evidence="1">WM2013NL</strain>
        <tissue evidence="1">Head and thorax</tissue>
    </source>
</reference>
<proteinExistence type="predicted"/>
<dbReference type="STRING" id="104452.A0A0L7LF74"/>
<dbReference type="InterPro" id="IPR036610">
    <property type="entry name" value="PEBP-like_sf"/>
</dbReference>
<protein>
    <recommendedName>
        <fullName evidence="3">Phosphatidylethanolamine-binding protein</fullName>
    </recommendedName>
</protein>
<dbReference type="Gene3D" id="3.90.280.10">
    <property type="entry name" value="PEBP-like"/>
    <property type="match status" value="1"/>
</dbReference>
<dbReference type="SUPFAM" id="SSF49777">
    <property type="entry name" value="PEBP-like"/>
    <property type="match status" value="1"/>
</dbReference>
<dbReference type="CDD" id="cd00866">
    <property type="entry name" value="PEBP_euk"/>
    <property type="match status" value="1"/>
</dbReference>
<dbReference type="AlphaFoldDB" id="A0A0L7LF74"/>
<dbReference type="EMBL" id="JTDY01001348">
    <property type="protein sequence ID" value="KOB74117.1"/>
    <property type="molecule type" value="Genomic_DNA"/>
</dbReference>
<dbReference type="InterPro" id="IPR035810">
    <property type="entry name" value="PEBP_euk"/>
</dbReference>
<keyword evidence="2" id="KW-1185">Reference proteome</keyword>
<sequence>MADPDVPLVGVIKHWLVGNIPGNDISKGLTLAFYLSPTPIPGTGLHRYTFLVYRQPSLLKFDENIVTASTTGQGDTSDVALVCPEPS</sequence>
<dbReference type="PANTHER" id="PTHR11362">
    <property type="entry name" value="PHOSPHATIDYLETHANOLAMINE-BINDING PROTEIN"/>
    <property type="match status" value="1"/>
</dbReference>
<dbReference type="Proteomes" id="UP000037510">
    <property type="component" value="Unassembled WGS sequence"/>
</dbReference>
<gene>
    <name evidence="1" type="ORF">OBRU01_02550</name>
</gene>
<comment type="caution">
    <text evidence="1">The sequence shown here is derived from an EMBL/GenBank/DDBJ whole genome shotgun (WGS) entry which is preliminary data.</text>
</comment>